<dbReference type="Gene3D" id="3.90.1640.20">
    <property type="entry name" value="TON_0340"/>
    <property type="match status" value="1"/>
</dbReference>
<dbReference type="PANTHER" id="PTHR32022">
    <property type="entry name" value="D-GLUTAMATE CYCLASE, MITOCHONDRIAL"/>
    <property type="match status" value="1"/>
</dbReference>
<reference evidence="3" key="1">
    <citation type="journal article" date="2019" name="Int. J. Syst. Evol. Microbiol.">
        <title>The Global Catalogue of Microorganisms (GCM) 10K type strain sequencing project: providing services to taxonomists for standard genome sequencing and annotation.</title>
        <authorList>
            <consortium name="The Broad Institute Genomics Platform"/>
            <consortium name="The Broad Institute Genome Sequencing Center for Infectious Disease"/>
            <person name="Wu L."/>
            <person name="Ma J."/>
        </authorList>
    </citation>
    <scope>NUCLEOTIDE SEQUENCE [LARGE SCALE GENOMIC DNA]</scope>
    <source>
        <strain evidence="3">CGMCC 4.7645</strain>
    </source>
</reference>
<accession>A0ABW5FZ31</accession>
<feature type="domain" description="D-glutamate cyclase-like C-terminal" evidence="1">
    <location>
        <begin position="24"/>
        <end position="316"/>
    </location>
</feature>
<sequence length="338" mass="35028">MPEVVGQYVDQIMTTELRPVGNMPRGVAHLLYEAARERQKGPLSTAMATAIYDRVAEGDRVLIVCGAGGAPSLPTGEIDGLLGAVALARVLTLGLGAQVHLAAEARFSAPLKEIARAGQLNVHSDAVGPAPVEVTIHVSPEDDAEGARFATAILDDLDPVLVLAIEKLAPNRAGIIHGATGNPWHAEHFDPAPLFEAATARGILTCGIGDAGNEVGFGALPEVAEIQPEGARCRCACGGGMAAAVATDFVLTAAISDWGGYAVTALLAYLLRRPDLVADADYVEDILRAAVRSGVVCGWHARPVLSDDGVPLDAQRAAATLMRTAVTQALSTSYSPSH</sequence>
<organism evidence="2 3">
    <name type="scientific">Amycolatopsis pigmentata</name>
    <dbReference type="NCBI Taxonomy" id="450801"/>
    <lineage>
        <taxon>Bacteria</taxon>
        <taxon>Bacillati</taxon>
        <taxon>Actinomycetota</taxon>
        <taxon>Actinomycetes</taxon>
        <taxon>Pseudonocardiales</taxon>
        <taxon>Pseudonocardiaceae</taxon>
        <taxon>Amycolatopsis</taxon>
    </lineage>
</organism>
<proteinExistence type="predicted"/>
<protein>
    <submittedName>
        <fullName evidence="2">Glutamate cyclase domain-containing protein</fullName>
    </submittedName>
</protein>
<name>A0ABW5FZ31_9PSEU</name>
<dbReference type="PANTHER" id="PTHR32022:SF10">
    <property type="entry name" value="D-GLUTAMATE CYCLASE, MITOCHONDRIAL"/>
    <property type="match status" value="1"/>
</dbReference>
<dbReference type="Pfam" id="PF14336">
    <property type="entry name" value="GLUCM-like_C"/>
    <property type="match status" value="1"/>
</dbReference>
<keyword evidence="3" id="KW-1185">Reference proteome</keyword>
<dbReference type="RefSeq" id="WP_378268318.1">
    <property type="nucleotide sequence ID" value="NZ_JBHUKR010000017.1"/>
</dbReference>
<evidence type="ECO:0000313" key="3">
    <source>
        <dbReference type="Proteomes" id="UP001597417"/>
    </source>
</evidence>
<comment type="caution">
    <text evidence="2">The sequence shown here is derived from an EMBL/GenBank/DDBJ whole genome shotgun (WGS) entry which is preliminary data.</text>
</comment>
<dbReference type="Proteomes" id="UP001597417">
    <property type="component" value="Unassembled WGS sequence"/>
</dbReference>
<dbReference type="InterPro" id="IPR025504">
    <property type="entry name" value="GLUCM_C"/>
</dbReference>
<dbReference type="EMBL" id="JBHUKR010000017">
    <property type="protein sequence ID" value="MFD2420294.1"/>
    <property type="molecule type" value="Genomic_DNA"/>
</dbReference>
<evidence type="ECO:0000313" key="2">
    <source>
        <dbReference type="EMBL" id="MFD2420294.1"/>
    </source>
</evidence>
<evidence type="ECO:0000259" key="1">
    <source>
        <dbReference type="Pfam" id="PF14336"/>
    </source>
</evidence>
<gene>
    <name evidence="2" type="ORF">ACFSXZ_28575</name>
</gene>